<proteinExistence type="predicted"/>
<organism evidence="3 4">
    <name type="scientific">Sandaracinus amylolyticus</name>
    <dbReference type="NCBI Taxonomy" id="927083"/>
    <lineage>
        <taxon>Bacteria</taxon>
        <taxon>Pseudomonadati</taxon>
        <taxon>Myxococcota</taxon>
        <taxon>Polyangia</taxon>
        <taxon>Polyangiales</taxon>
        <taxon>Sandaracinaceae</taxon>
        <taxon>Sandaracinus</taxon>
    </lineage>
</organism>
<protein>
    <submittedName>
        <fullName evidence="3">Glutathione S-transferase</fullName>
    </submittedName>
</protein>
<dbReference type="InterPro" id="IPR036282">
    <property type="entry name" value="Glutathione-S-Trfase_C_sf"/>
</dbReference>
<dbReference type="STRING" id="927083.DB32_007524"/>
<gene>
    <name evidence="3" type="ORF">DB32_007524</name>
</gene>
<evidence type="ECO:0000313" key="4">
    <source>
        <dbReference type="Proteomes" id="UP000034883"/>
    </source>
</evidence>
<dbReference type="PANTHER" id="PTHR44051">
    <property type="entry name" value="GLUTATHIONE S-TRANSFERASE-RELATED"/>
    <property type="match status" value="1"/>
</dbReference>
<feature type="domain" description="GST C-terminal" evidence="2">
    <location>
        <begin position="86"/>
        <end position="206"/>
    </location>
</feature>
<dbReference type="Pfam" id="PF00043">
    <property type="entry name" value="GST_C"/>
    <property type="match status" value="1"/>
</dbReference>
<dbReference type="AlphaFoldDB" id="A0A0F6W8S3"/>
<dbReference type="SUPFAM" id="SSF47616">
    <property type="entry name" value="GST C-terminal domain-like"/>
    <property type="match status" value="1"/>
</dbReference>
<dbReference type="GO" id="GO:0016740">
    <property type="term" value="F:transferase activity"/>
    <property type="evidence" value="ECO:0007669"/>
    <property type="project" value="UniProtKB-KW"/>
</dbReference>
<dbReference type="SFLD" id="SFLDG01150">
    <property type="entry name" value="Main.1:_Beta-like"/>
    <property type="match status" value="1"/>
</dbReference>
<dbReference type="PROSITE" id="PS50405">
    <property type="entry name" value="GST_CTER"/>
    <property type="match status" value="1"/>
</dbReference>
<dbReference type="InterPro" id="IPR004045">
    <property type="entry name" value="Glutathione_S-Trfase_N"/>
</dbReference>
<dbReference type="PROSITE" id="PS50404">
    <property type="entry name" value="GST_NTER"/>
    <property type="match status" value="1"/>
</dbReference>
<dbReference type="Gene3D" id="1.20.1050.10">
    <property type="match status" value="1"/>
</dbReference>
<dbReference type="SFLD" id="SFLDG00358">
    <property type="entry name" value="Main_(cytGST)"/>
    <property type="match status" value="1"/>
</dbReference>
<reference evidence="3 4" key="1">
    <citation type="submission" date="2015-03" db="EMBL/GenBank/DDBJ databases">
        <title>Genome assembly of Sandaracinus amylolyticus DSM 53668.</title>
        <authorList>
            <person name="Sharma G."/>
            <person name="Subramanian S."/>
        </authorList>
    </citation>
    <scope>NUCLEOTIDE SEQUENCE [LARGE SCALE GENOMIC DNA]</scope>
    <source>
        <strain evidence="3 4">DSM 53668</strain>
    </source>
</reference>
<accession>A0A0F6W8S3</accession>
<keyword evidence="4" id="KW-1185">Reference proteome</keyword>
<dbReference type="OrthoDB" id="8772754at2"/>
<keyword evidence="3" id="KW-0808">Transferase</keyword>
<feature type="domain" description="GST N-terminal" evidence="1">
    <location>
        <begin position="1"/>
        <end position="81"/>
    </location>
</feature>
<name>A0A0F6W8S3_9BACT</name>
<dbReference type="SFLD" id="SFLDS00019">
    <property type="entry name" value="Glutathione_Transferase_(cytos"/>
    <property type="match status" value="1"/>
</dbReference>
<dbReference type="CDD" id="cd03188">
    <property type="entry name" value="GST_C_Beta"/>
    <property type="match status" value="1"/>
</dbReference>
<dbReference type="PANTHER" id="PTHR44051:SF8">
    <property type="entry name" value="GLUTATHIONE S-TRANSFERASE GSTA"/>
    <property type="match status" value="1"/>
</dbReference>
<dbReference type="InterPro" id="IPR010987">
    <property type="entry name" value="Glutathione-S-Trfase_C-like"/>
</dbReference>
<dbReference type="InterPro" id="IPR040079">
    <property type="entry name" value="Glutathione_S-Trfase"/>
</dbReference>
<dbReference type="EMBL" id="CP011125">
    <property type="protein sequence ID" value="AKF10375.1"/>
    <property type="molecule type" value="Genomic_DNA"/>
</dbReference>
<dbReference type="RefSeq" id="WP_053237345.1">
    <property type="nucleotide sequence ID" value="NZ_CP011125.1"/>
</dbReference>
<dbReference type="InterPro" id="IPR004046">
    <property type="entry name" value="GST_C"/>
</dbReference>
<evidence type="ECO:0000259" key="2">
    <source>
        <dbReference type="PROSITE" id="PS50405"/>
    </source>
</evidence>
<sequence>MELFFSPLACSMAARITLYEIGVDARFVPVEPRTKALPDGTDYRAVHPLGLVPALRTDDGALLTENASILQHLADRHPEAHLAPRDPAGRSRLHEWLSFVGTELHKTVLNPLLDRDAPDAVRAYALSKSEARLSFLAAHLERRVFLLDAFSVADAYASTVLGWAPATPIDLAKWPSLTAYLARVRARPAVQRALGEEMALYRTSQR</sequence>
<dbReference type="Pfam" id="PF13417">
    <property type="entry name" value="GST_N_3"/>
    <property type="match status" value="1"/>
</dbReference>
<dbReference type="KEGG" id="samy:DB32_007524"/>
<evidence type="ECO:0000313" key="3">
    <source>
        <dbReference type="EMBL" id="AKF10375.1"/>
    </source>
</evidence>
<dbReference type="Proteomes" id="UP000034883">
    <property type="component" value="Chromosome"/>
</dbReference>
<evidence type="ECO:0000259" key="1">
    <source>
        <dbReference type="PROSITE" id="PS50404"/>
    </source>
</evidence>
<dbReference type="SUPFAM" id="SSF52833">
    <property type="entry name" value="Thioredoxin-like"/>
    <property type="match status" value="1"/>
</dbReference>
<dbReference type="CDD" id="cd03057">
    <property type="entry name" value="GST_N_Beta"/>
    <property type="match status" value="1"/>
</dbReference>
<dbReference type="Gene3D" id="3.40.30.10">
    <property type="entry name" value="Glutaredoxin"/>
    <property type="match status" value="1"/>
</dbReference>
<dbReference type="InterPro" id="IPR036249">
    <property type="entry name" value="Thioredoxin-like_sf"/>
</dbReference>